<dbReference type="InterPro" id="IPR002347">
    <property type="entry name" value="SDR_fam"/>
</dbReference>
<accession>A0AAV5TDH2</accession>
<organism evidence="2 3">
    <name type="scientific">Pristionchus entomophagus</name>
    <dbReference type="NCBI Taxonomy" id="358040"/>
    <lineage>
        <taxon>Eukaryota</taxon>
        <taxon>Metazoa</taxon>
        <taxon>Ecdysozoa</taxon>
        <taxon>Nematoda</taxon>
        <taxon>Chromadorea</taxon>
        <taxon>Rhabditida</taxon>
        <taxon>Rhabditina</taxon>
        <taxon>Diplogasteromorpha</taxon>
        <taxon>Diplogasteroidea</taxon>
        <taxon>Neodiplogasteridae</taxon>
        <taxon>Pristionchus</taxon>
    </lineage>
</organism>
<keyword evidence="3" id="KW-1185">Reference proteome</keyword>
<dbReference type="PANTHER" id="PTHR43544">
    <property type="entry name" value="SHORT-CHAIN DEHYDROGENASE/REDUCTASE"/>
    <property type="match status" value="1"/>
</dbReference>
<comment type="caution">
    <text evidence="2">The sequence shown here is derived from an EMBL/GenBank/DDBJ whole genome shotgun (WGS) entry which is preliminary data.</text>
</comment>
<reference evidence="2" key="1">
    <citation type="submission" date="2023-10" db="EMBL/GenBank/DDBJ databases">
        <title>Genome assembly of Pristionchus species.</title>
        <authorList>
            <person name="Yoshida K."/>
            <person name="Sommer R.J."/>
        </authorList>
    </citation>
    <scope>NUCLEOTIDE SEQUENCE</scope>
    <source>
        <strain evidence="2">RS0144</strain>
    </source>
</reference>
<evidence type="ECO:0000313" key="3">
    <source>
        <dbReference type="Proteomes" id="UP001432027"/>
    </source>
</evidence>
<dbReference type="InterPro" id="IPR036291">
    <property type="entry name" value="NAD(P)-bd_dom_sf"/>
</dbReference>
<dbReference type="Gene3D" id="3.40.50.720">
    <property type="entry name" value="NAD(P)-binding Rossmann-like Domain"/>
    <property type="match status" value="1"/>
</dbReference>
<evidence type="ECO:0008006" key="4">
    <source>
        <dbReference type="Google" id="ProtNLM"/>
    </source>
</evidence>
<dbReference type="EMBL" id="BTSX01000004">
    <property type="protein sequence ID" value="GMS93243.1"/>
    <property type="molecule type" value="Genomic_DNA"/>
</dbReference>
<evidence type="ECO:0000313" key="2">
    <source>
        <dbReference type="EMBL" id="GMS93243.1"/>
    </source>
</evidence>
<gene>
    <name evidence="2" type="ORF">PENTCL1PPCAC_15418</name>
</gene>
<dbReference type="AlphaFoldDB" id="A0AAV5TDH2"/>
<dbReference type="PANTHER" id="PTHR43544:SF35">
    <property type="entry name" value="C-FACTOR-RELATED"/>
    <property type="match status" value="1"/>
</dbReference>
<comment type="similarity">
    <text evidence="1">Belongs to the short-chain dehydrogenases/reductases (SDR) family.</text>
</comment>
<name>A0AAV5TDH2_9BILA</name>
<dbReference type="GO" id="GO:0016491">
    <property type="term" value="F:oxidoreductase activity"/>
    <property type="evidence" value="ECO:0007669"/>
    <property type="project" value="TreeGrafter"/>
</dbReference>
<dbReference type="SUPFAM" id="SSF51735">
    <property type="entry name" value="NAD(P)-binding Rossmann-fold domains"/>
    <property type="match status" value="1"/>
</dbReference>
<protein>
    <recommendedName>
        <fullName evidence="4">Dehydrogenase</fullName>
    </recommendedName>
</protein>
<dbReference type="GO" id="GO:0005737">
    <property type="term" value="C:cytoplasm"/>
    <property type="evidence" value="ECO:0007669"/>
    <property type="project" value="TreeGrafter"/>
</dbReference>
<dbReference type="Pfam" id="PF00106">
    <property type="entry name" value="adh_short"/>
    <property type="match status" value="1"/>
</dbReference>
<dbReference type="Proteomes" id="UP001432027">
    <property type="component" value="Unassembled WGS sequence"/>
</dbReference>
<sequence length="238" mass="25635">MLSVLVTGANRGIGLGLVQQFLSDRTVGIVIATVRNIDDAKELTSIDSRKLHVITCEVTDETSVCEAAAKVSEIVDGKGLDILVNNAGIYCPQALKSDITKSVVMEQLEVNVVGPLLMANKLHGLLKQAADLKGSSQIVNISSASGSLELAMENASSPLYDMSKAALNMLTRKLSLEWKADKIRATAITPGWVRTDMGGMDADQSVEESTSKLTKFNLSLTESHTGEFYRHTGEKLPW</sequence>
<evidence type="ECO:0000256" key="1">
    <source>
        <dbReference type="RuleBase" id="RU000363"/>
    </source>
</evidence>
<dbReference type="PRINTS" id="PR00081">
    <property type="entry name" value="GDHRDH"/>
</dbReference>
<dbReference type="PRINTS" id="PR00080">
    <property type="entry name" value="SDRFAMILY"/>
</dbReference>
<dbReference type="CDD" id="cd05325">
    <property type="entry name" value="carb_red_sniffer_like_SDR_c"/>
    <property type="match status" value="1"/>
</dbReference>
<proteinExistence type="inferred from homology"/>
<dbReference type="InterPro" id="IPR051468">
    <property type="entry name" value="Fungal_SecMetab_SDRs"/>
</dbReference>